<dbReference type="SUPFAM" id="SSF52021">
    <property type="entry name" value="Carbamoyl phosphate synthetase, small subunit N-terminal domain"/>
    <property type="match status" value="1"/>
</dbReference>
<dbReference type="SUPFAM" id="SSF52317">
    <property type="entry name" value="Class I glutamine amidotransferase-like"/>
    <property type="match status" value="1"/>
</dbReference>
<dbReference type="CDD" id="cd01744">
    <property type="entry name" value="GATase1_CPSase"/>
    <property type="match status" value="1"/>
</dbReference>
<evidence type="ECO:0000256" key="5">
    <source>
        <dbReference type="ARBA" id="ARBA00022741"/>
    </source>
</evidence>
<keyword evidence="5" id="KW-0547">Nucleotide-binding</keyword>
<dbReference type="SMART" id="SM01097">
    <property type="entry name" value="CPSase_sm_chain"/>
    <property type="match status" value="1"/>
</dbReference>
<dbReference type="InterPro" id="IPR035686">
    <property type="entry name" value="CPSase_GATase1"/>
</dbReference>
<name>A0A9P6LZ41_9FUNG</name>
<evidence type="ECO:0000256" key="12">
    <source>
        <dbReference type="ARBA" id="ARBA00049285"/>
    </source>
</evidence>
<evidence type="ECO:0000256" key="10">
    <source>
        <dbReference type="ARBA" id="ARBA00044340"/>
    </source>
</evidence>
<organism evidence="15 16">
    <name type="scientific">Modicella reniformis</name>
    <dbReference type="NCBI Taxonomy" id="1440133"/>
    <lineage>
        <taxon>Eukaryota</taxon>
        <taxon>Fungi</taxon>
        <taxon>Fungi incertae sedis</taxon>
        <taxon>Mucoromycota</taxon>
        <taxon>Mortierellomycotina</taxon>
        <taxon>Mortierellomycetes</taxon>
        <taxon>Mortierellales</taxon>
        <taxon>Mortierellaceae</taxon>
        <taxon>Modicella</taxon>
    </lineage>
</organism>
<dbReference type="NCBIfam" id="NF009475">
    <property type="entry name" value="PRK12838.1"/>
    <property type="match status" value="1"/>
</dbReference>
<gene>
    <name evidence="15" type="primary">CPA1</name>
    <name evidence="15" type="ORF">BGZ65_004743</name>
</gene>
<keyword evidence="6" id="KW-0067">ATP-binding</keyword>
<feature type="domain" description="Carbamoyl-phosphate synthase small subunit N-terminal" evidence="14">
    <location>
        <begin position="74"/>
        <end position="202"/>
    </location>
</feature>
<comment type="caution">
    <text evidence="15">The sequence shown here is derived from an EMBL/GenBank/DDBJ whole genome shotgun (WGS) entry which is preliminary data.</text>
</comment>
<feature type="compositionally biased region" description="Polar residues" evidence="13">
    <location>
        <begin position="59"/>
        <end position="72"/>
    </location>
</feature>
<evidence type="ECO:0000256" key="1">
    <source>
        <dbReference type="ARBA" id="ARBA00005077"/>
    </source>
</evidence>
<dbReference type="InterPro" id="IPR036480">
    <property type="entry name" value="CarbP_synth_ssu_N_sf"/>
</dbReference>
<dbReference type="EMBL" id="JAAAHW010006915">
    <property type="protein sequence ID" value="KAF9953354.1"/>
    <property type="molecule type" value="Genomic_DNA"/>
</dbReference>
<dbReference type="PRINTS" id="PR00096">
    <property type="entry name" value="GATASE"/>
</dbReference>
<evidence type="ECO:0000313" key="16">
    <source>
        <dbReference type="Proteomes" id="UP000749646"/>
    </source>
</evidence>
<keyword evidence="7" id="KW-0315">Glutamine amidotransferase</keyword>
<dbReference type="OrthoDB" id="434at2759"/>
<evidence type="ECO:0000256" key="7">
    <source>
        <dbReference type="ARBA" id="ARBA00022962"/>
    </source>
</evidence>
<evidence type="ECO:0000259" key="14">
    <source>
        <dbReference type="SMART" id="SM01097"/>
    </source>
</evidence>
<dbReference type="Gene3D" id="3.40.50.880">
    <property type="match status" value="1"/>
</dbReference>
<dbReference type="PANTHER" id="PTHR43418:SF7">
    <property type="entry name" value="CARBAMOYL-PHOSPHATE SYNTHASE SMALL CHAIN"/>
    <property type="match status" value="1"/>
</dbReference>
<dbReference type="Proteomes" id="UP000749646">
    <property type="component" value="Unassembled WGS sequence"/>
</dbReference>
<dbReference type="GO" id="GO:0006541">
    <property type="term" value="P:glutamine metabolic process"/>
    <property type="evidence" value="ECO:0007669"/>
    <property type="project" value="InterPro"/>
</dbReference>
<proteinExistence type="inferred from homology"/>
<evidence type="ECO:0000313" key="15">
    <source>
        <dbReference type="EMBL" id="KAF9953354.1"/>
    </source>
</evidence>
<dbReference type="Pfam" id="PF00988">
    <property type="entry name" value="CPSase_sm_chain"/>
    <property type="match status" value="1"/>
</dbReference>
<comment type="catalytic activity">
    <reaction evidence="11">
        <text>hydrogencarbonate + L-glutamine + 2 ATP + H2O = carbamoyl phosphate + L-glutamate + 2 ADP + phosphate + 2 H(+)</text>
        <dbReference type="Rhea" id="RHEA:18633"/>
        <dbReference type="ChEBI" id="CHEBI:15377"/>
        <dbReference type="ChEBI" id="CHEBI:15378"/>
        <dbReference type="ChEBI" id="CHEBI:17544"/>
        <dbReference type="ChEBI" id="CHEBI:29985"/>
        <dbReference type="ChEBI" id="CHEBI:30616"/>
        <dbReference type="ChEBI" id="CHEBI:43474"/>
        <dbReference type="ChEBI" id="CHEBI:58228"/>
        <dbReference type="ChEBI" id="CHEBI:58359"/>
        <dbReference type="ChEBI" id="CHEBI:456216"/>
        <dbReference type="EC" id="6.3.5.5"/>
    </reaction>
</comment>
<dbReference type="InterPro" id="IPR002474">
    <property type="entry name" value="CarbamoylP_synth_ssu_N"/>
</dbReference>
<dbReference type="AlphaFoldDB" id="A0A9P6LZ41"/>
<evidence type="ECO:0000256" key="6">
    <source>
        <dbReference type="ARBA" id="ARBA00022840"/>
    </source>
</evidence>
<dbReference type="InterPro" id="IPR029062">
    <property type="entry name" value="Class_I_gatase-like"/>
</dbReference>
<dbReference type="Gene3D" id="3.50.30.20">
    <property type="entry name" value="Carbamoyl-phosphate synthase small subunit, N-terminal domain"/>
    <property type="match status" value="1"/>
</dbReference>
<evidence type="ECO:0000256" key="8">
    <source>
        <dbReference type="ARBA" id="ARBA00044031"/>
    </source>
</evidence>
<dbReference type="GO" id="GO:0006207">
    <property type="term" value="P:'de novo' pyrimidine nucleobase biosynthetic process"/>
    <property type="evidence" value="ECO:0007669"/>
    <property type="project" value="InterPro"/>
</dbReference>
<protein>
    <recommendedName>
        <fullName evidence="9">Carbamoyl phosphate synthase arginine-specific small chain</fullName>
        <ecNumber evidence="3">6.3.5.5</ecNumber>
    </recommendedName>
    <alternativeName>
        <fullName evidence="10">Arginine-specific carbamoyl phosphate synthetase, glutamine chain</fullName>
    </alternativeName>
</protein>
<dbReference type="PANTHER" id="PTHR43418">
    <property type="entry name" value="MULTIFUNCTIONAL TRYPTOPHAN BIOSYNTHESIS PROTEIN-RELATED"/>
    <property type="match status" value="1"/>
</dbReference>
<comment type="catalytic activity">
    <reaction evidence="12">
        <text>L-glutamine + H2O = L-glutamate + NH4(+)</text>
        <dbReference type="Rhea" id="RHEA:15889"/>
        <dbReference type="ChEBI" id="CHEBI:15377"/>
        <dbReference type="ChEBI" id="CHEBI:28938"/>
        <dbReference type="ChEBI" id="CHEBI:29985"/>
        <dbReference type="ChEBI" id="CHEBI:58359"/>
    </reaction>
</comment>
<evidence type="ECO:0000256" key="13">
    <source>
        <dbReference type="SAM" id="MobiDB-lite"/>
    </source>
</evidence>
<evidence type="ECO:0000256" key="2">
    <source>
        <dbReference type="ARBA" id="ARBA00007800"/>
    </source>
</evidence>
<dbReference type="EC" id="6.3.5.5" evidence="3"/>
<feature type="region of interest" description="Disordered" evidence="13">
    <location>
        <begin position="50"/>
        <end position="72"/>
    </location>
</feature>
<dbReference type="FunFam" id="3.50.30.20:FF:000003">
    <property type="entry name" value="Carbamoyl-phosphate synthase arginine-specific small chain"/>
    <property type="match status" value="1"/>
</dbReference>
<comment type="pathway">
    <text evidence="1">Amino-acid biosynthesis; L-arginine biosynthesis; carbamoyl phosphate from bicarbonate: step 1/1.</text>
</comment>
<dbReference type="InterPro" id="IPR006274">
    <property type="entry name" value="CarbamoylP_synth_ssu"/>
</dbReference>
<keyword evidence="4" id="KW-0436">Ligase</keyword>
<dbReference type="PROSITE" id="PS51273">
    <property type="entry name" value="GATASE_TYPE_1"/>
    <property type="match status" value="1"/>
</dbReference>
<dbReference type="PRINTS" id="PR00099">
    <property type="entry name" value="CPSGATASE"/>
</dbReference>
<reference evidence="15" key="1">
    <citation type="journal article" date="2020" name="Fungal Divers.">
        <title>Resolving the Mortierellaceae phylogeny through synthesis of multi-gene phylogenetics and phylogenomics.</title>
        <authorList>
            <person name="Vandepol N."/>
            <person name="Liber J."/>
            <person name="Desiro A."/>
            <person name="Na H."/>
            <person name="Kennedy M."/>
            <person name="Barry K."/>
            <person name="Grigoriev I.V."/>
            <person name="Miller A.N."/>
            <person name="O'Donnell K."/>
            <person name="Stajich J.E."/>
            <person name="Bonito G."/>
        </authorList>
    </citation>
    <scope>NUCLEOTIDE SEQUENCE</scope>
    <source>
        <strain evidence="15">MES-2147</strain>
    </source>
</reference>
<dbReference type="InterPro" id="IPR017926">
    <property type="entry name" value="GATASE"/>
</dbReference>
<dbReference type="GO" id="GO:0005524">
    <property type="term" value="F:ATP binding"/>
    <property type="evidence" value="ECO:0007669"/>
    <property type="project" value="UniProtKB-KW"/>
</dbReference>
<sequence length="460" mass="50155">MSIFRQATATALTRNLALSSLVRPAAVRAFKAAAPHRSLATVADSVFPPNKAGPKPAIQRSTPYQFDPSSPKATPAALKLKSGHAFTGISFGARNSAFGEAVFTTSLVGYPESMTDPSYRGQILVFTQPLIGNYGVPSQEKDQFGLLKYFESSRIQCEGIVVNDYATQYSHWTAGIPAISGVDTRAIVHLLRDQGSTLAKLEIGDEVLENKDVVNFPNPLERNLVSEVSTKEIYELNPMGDVKIALIDCGVKENILRCLVARGAAVTVFPWNYDFNKVMNQYDGLFISNGPGDPRAAMHTVQNLAVAFKNPAPKPIFGICMGNQLMGMAAGLDVFKLQFGNRGHNQPAINMKNGRCSITSQNHGYALEDSVLAPGKTFNGWEKYFVNANDGSNEGIRHTVKPFSSVQFHPEAKGGPQDTEYLFDDFLSLARAEKVKNTMKPFFVSEPLSKDINRPVEVVA</sequence>
<dbReference type="GO" id="GO:0004088">
    <property type="term" value="F:carbamoyl-phosphate synthase (glutamine-hydrolyzing) activity"/>
    <property type="evidence" value="ECO:0007669"/>
    <property type="project" value="UniProtKB-EC"/>
</dbReference>
<dbReference type="PRINTS" id="PR00097">
    <property type="entry name" value="ANTSNTHASEII"/>
</dbReference>
<comment type="similarity">
    <text evidence="2">Belongs to the CarA family.</text>
</comment>
<comment type="subunit">
    <text evidence="8">Heterodimer composed of 2 chains; the small (or glutamine) chain promotes the hydrolysis of glutamine to ammonia, which is used by the large (or ammonia) chain to synthesize carbamoyl phosphate.</text>
</comment>
<dbReference type="InterPro" id="IPR050472">
    <property type="entry name" value="Anth_synth/Amidotransfase"/>
</dbReference>
<dbReference type="Pfam" id="PF00117">
    <property type="entry name" value="GATase"/>
    <property type="match status" value="1"/>
</dbReference>
<evidence type="ECO:0000256" key="4">
    <source>
        <dbReference type="ARBA" id="ARBA00022598"/>
    </source>
</evidence>
<dbReference type="NCBIfam" id="TIGR01368">
    <property type="entry name" value="CPSaseIIsmall"/>
    <property type="match status" value="1"/>
</dbReference>
<evidence type="ECO:0000256" key="11">
    <source>
        <dbReference type="ARBA" id="ARBA00048816"/>
    </source>
</evidence>
<dbReference type="HAMAP" id="MF_01209">
    <property type="entry name" value="CPSase_S_chain"/>
    <property type="match status" value="1"/>
</dbReference>
<accession>A0A9P6LZ41</accession>
<evidence type="ECO:0000256" key="9">
    <source>
        <dbReference type="ARBA" id="ARBA00044168"/>
    </source>
</evidence>
<evidence type="ECO:0000256" key="3">
    <source>
        <dbReference type="ARBA" id="ARBA00012738"/>
    </source>
</evidence>
<keyword evidence="16" id="KW-1185">Reference proteome</keyword>